<dbReference type="OrthoDB" id="1938625at2759"/>
<evidence type="ECO:0000313" key="2">
    <source>
        <dbReference type="Proteomes" id="UP000824120"/>
    </source>
</evidence>
<dbReference type="EMBL" id="JACXVP010000010">
    <property type="protein sequence ID" value="KAG5579590.1"/>
    <property type="molecule type" value="Genomic_DNA"/>
</dbReference>
<comment type="caution">
    <text evidence="1">The sequence shown here is derived from an EMBL/GenBank/DDBJ whole genome shotgun (WGS) entry which is preliminary data.</text>
</comment>
<organism evidence="1 2">
    <name type="scientific">Solanum commersonii</name>
    <name type="common">Commerson's wild potato</name>
    <name type="synonym">Commerson's nightshade</name>
    <dbReference type="NCBI Taxonomy" id="4109"/>
    <lineage>
        <taxon>Eukaryota</taxon>
        <taxon>Viridiplantae</taxon>
        <taxon>Streptophyta</taxon>
        <taxon>Embryophyta</taxon>
        <taxon>Tracheophyta</taxon>
        <taxon>Spermatophyta</taxon>
        <taxon>Magnoliopsida</taxon>
        <taxon>eudicotyledons</taxon>
        <taxon>Gunneridae</taxon>
        <taxon>Pentapetalae</taxon>
        <taxon>asterids</taxon>
        <taxon>lamiids</taxon>
        <taxon>Solanales</taxon>
        <taxon>Solanaceae</taxon>
        <taxon>Solanoideae</taxon>
        <taxon>Solaneae</taxon>
        <taxon>Solanum</taxon>
    </lineage>
</organism>
<dbReference type="AlphaFoldDB" id="A0A9J5WXB6"/>
<sequence length="71" mass="8125">MIFPLFIYKTQNAPTSIFPPSLRLVSPSLYAVGRDCKRMENLPTTYLGMPLGNNHKELEIWDGIVEKTEKN</sequence>
<reference evidence="1 2" key="1">
    <citation type="submission" date="2020-09" db="EMBL/GenBank/DDBJ databases">
        <title>De no assembly of potato wild relative species, Solanum commersonii.</title>
        <authorList>
            <person name="Cho K."/>
        </authorList>
    </citation>
    <scope>NUCLEOTIDE SEQUENCE [LARGE SCALE GENOMIC DNA]</scope>
    <source>
        <strain evidence="1">LZ3.2</strain>
        <tissue evidence="1">Leaf</tissue>
    </source>
</reference>
<proteinExistence type="predicted"/>
<protein>
    <submittedName>
        <fullName evidence="1">Uncharacterized protein</fullName>
    </submittedName>
</protein>
<evidence type="ECO:0000313" key="1">
    <source>
        <dbReference type="EMBL" id="KAG5579590.1"/>
    </source>
</evidence>
<name>A0A9J5WXB6_SOLCO</name>
<keyword evidence="2" id="KW-1185">Reference proteome</keyword>
<gene>
    <name evidence="1" type="ORF">H5410_050217</name>
</gene>
<dbReference type="Proteomes" id="UP000824120">
    <property type="component" value="Chromosome 10"/>
</dbReference>
<accession>A0A9J5WXB6</accession>